<gene>
    <name evidence="1" type="ORF">AN396_06725</name>
</gene>
<accession>A0ACC8XC23</accession>
<organism evidence="1 2">
    <name type="scientific">Candidatus Epulonipiscium fishelsonii</name>
    <dbReference type="NCBI Taxonomy" id="77094"/>
    <lineage>
        <taxon>Bacteria</taxon>
        <taxon>Bacillati</taxon>
        <taxon>Bacillota</taxon>
        <taxon>Clostridia</taxon>
        <taxon>Lachnospirales</taxon>
        <taxon>Lachnospiraceae</taxon>
        <taxon>Candidatus Epulonipiscium</taxon>
    </lineage>
</organism>
<evidence type="ECO:0000313" key="1">
    <source>
        <dbReference type="EMBL" id="ONI40038.1"/>
    </source>
</evidence>
<proteinExistence type="predicted"/>
<dbReference type="Proteomes" id="UP000188605">
    <property type="component" value="Unassembled WGS sequence"/>
</dbReference>
<keyword evidence="2" id="KW-1185">Reference proteome</keyword>
<sequence length="272" mass="30293">MEKINNGLSKLFVLIMAVITLFPFVYMVLASLMTFQEATSIPPRLFPAHPQFHNYAEAIQEAPFVRYFINTIFVAVLSTLGTIITSILSAFALVKLNFKGKNILLMGMAALLMVPYEVTVFTNFQTIAQLGLINTYTALIVPSLASIFYTFYLKEFLSTIPISYYKAAKVDGCSDLEFIIRILIPLAKPALFTMSILSFISGWNSFLWPILVTNEPEMRLLSNGLSSFATESGSNVHLQMAASTFSVVPILILYLIFRKQIIRGVVRSGVKG</sequence>
<protein>
    <submittedName>
        <fullName evidence="1">Sugar ABC transporter permease</fullName>
    </submittedName>
</protein>
<dbReference type="EMBL" id="LJDB01000057">
    <property type="protein sequence ID" value="ONI40038.1"/>
    <property type="molecule type" value="Genomic_DNA"/>
</dbReference>
<reference evidence="1" key="1">
    <citation type="submission" date="2016-08" db="EMBL/GenBank/DDBJ databases">
        <authorList>
            <person name="Ngugi D.K."/>
            <person name="Miyake S."/>
            <person name="Stingl U."/>
        </authorList>
    </citation>
    <scope>NUCLEOTIDE SEQUENCE</scope>
    <source>
        <strain evidence="1">SCG-B11WGA-EpuloA1</strain>
    </source>
</reference>
<comment type="caution">
    <text evidence="1">The sequence shown here is derived from an EMBL/GenBank/DDBJ whole genome shotgun (WGS) entry which is preliminary data.</text>
</comment>
<name>A0ACC8XC23_9FIRM</name>
<evidence type="ECO:0000313" key="2">
    <source>
        <dbReference type="Proteomes" id="UP000188605"/>
    </source>
</evidence>